<evidence type="ECO:0000256" key="1">
    <source>
        <dbReference type="SAM" id="SignalP"/>
    </source>
</evidence>
<dbReference type="Gene3D" id="1.10.2080.10">
    <property type="entry name" value="Insect odorant-binding protein A10/Ejaculatory bulb-specific protein 3"/>
    <property type="match status" value="1"/>
</dbReference>
<comment type="caution">
    <text evidence="2">The sequence shown here is derived from an EMBL/GenBank/DDBJ whole genome shotgun (WGS) entry which is preliminary data.</text>
</comment>
<name>A0AAN8WRX7_HALRR</name>
<evidence type="ECO:0000313" key="2">
    <source>
        <dbReference type="EMBL" id="KAK7066329.1"/>
    </source>
</evidence>
<dbReference type="EMBL" id="JAXCGZ010019257">
    <property type="protein sequence ID" value="KAK7066329.1"/>
    <property type="molecule type" value="Genomic_DNA"/>
</dbReference>
<evidence type="ECO:0000313" key="3">
    <source>
        <dbReference type="Proteomes" id="UP001381693"/>
    </source>
</evidence>
<feature type="chain" id="PRO_5043020596" evidence="1">
    <location>
        <begin position="20"/>
        <end position="118"/>
    </location>
</feature>
<feature type="signal peptide" evidence="1">
    <location>
        <begin position="1"/>
        <end position="19"/>
    </location>
</feature>
<dbReference type="SUPFAM" id="SSF100910">
    <property type="entry name" value="Chemosensory protein Csp2"/>
    <property type="match status" value="1"/>
</dbReference>
<sequence>MRLFISLLGIVLLLKVAKPMPRQSNSALENFFDQRPKVEAIISCFLGRTRCTQQQDYIRTRAIATMRNFGRCPDNLCTPQERMEMEQSMLLLQSKHPDLFVRLVASILNVNIDNIQTG</sequence>
<reference evidence="2 3" key="1">
    <citation type="submission" date="2023-11" db="EMBL/GenBank/DDBJ databases">
        <title>Halocaridina rubra genome assembly.</title>
        <authorList>
            <person name="Smith C."/>
        </authorList>
    </citation>
    <scope>NUCLEOTIDE SEQUENCE [LARGE SCALE GENOMIC DNA]</scope>
    <source>
        <strain evidence="2">EP-1</strain>
        <tissue evidence="2">Whole</tissue>
    </source>
</reference>
<dbReference type="InterPro" id="IPR036682">
    <property type="entry name" value="OS_D_A10/PebIII_sf"/>
</dbReference>
<gene>
    <name evidence="2" type="ORF">SK128_025026</name>
</gene>
<dbReference type="AlphaFoldDB" id="A0AAN8WRX7"/>
<organism evidence="2 3">
    <name type="scientific">Halocaridina rubra</name>
    <name type="common">Hawaiian red shrimp</name>
    <dbReference type="NCBI Taxonomy" id="373956"/>
    <lineage>
        <taxon>Eukaryota</taxon>
        <taxon>Metazoa</taxon>
        <taxon>Ecdysozoa</taxon>
        <taxon>Arthropoda</taxon>
        <taxon>Crustacea</taxon>
        <taxon>Multicrustacea</taxon>
        <taxon>Malacostraca</taxon>
        <taxon>Eumalacostraca</taxon>
        <taxon>Eucarida</taxon>
        <taxon>Decapoda</taxon>
        <taxon>Pleocyemata</taxon>
        <taxon>Caridea</taxon>
        <taxon>Atyoidea</taxon>
        <taxon>Atyidae</taxon>
        <taxon>Halocaridina</taxon>
    </lineage>
</organism>
<protein>
    <submittedName>
        <fullName evidence="2">Uncharacterized protein</fullName>
    </submittedName>
</protein>
<accession>A0AAN8WRX7</accession>
<proteinExistence type="predicted"/>
<keyword evidence="3" id="KW-1185">Reference proteome</keyword>
<keyword evidence="1" id="KW-0732">Signal</keyword>
<dbReference type="Proteomes" id="UP001381693">
    <property type="component" value="Unassembled WGS sequence"/>
</dbReference>